<feature type="region of interest" description="Disordered" evidence="2">
    <location>
        <begin position="699"/>
        <end position="758"/>
    </location>
</feature>
<evidence type="ECO:0000256" key="2">
    <source>
        <dbReference type="SAM" id="MobiDB-lite"/>
    </source>
</evidence>
<gene>
    <name evidence="4" type="primary">LOC34619995</name>
</gene>
<evidence type="ECO:0000313" key="4">
    <source>
        <dbReference type="RefSeq" id="XP_026190210.1"/>
    </source>
</evidence>
<keyword evidence="3" id="KW-1185">Reference proteome</keyword>
<dbReference type="GO" id="GO:0005634">
    <property type="term" value="C:nucleus"/>
    <property type="evidence" value="ECO:0007669"/>
    <property type="project" value="TreeGrafter"/>
</dbReference>
<sequence>MNDSAAAAAVGGAPPTVAGSDCVTAVGPMEGEPPKWESFSAAAAAAYADGSKIVFFDVRKSQKLKGDASAVPQAVSAETVPGGPQLAKSVTEEVEGTTATADTVLLPRLSQEQQQQRNTQTEGGRQACEDIEDLAATASIICSSSSNNRGTYVGGLEIRYLGTEQHAALEMRFHLYWPLEVDQPQDFVGFRLLNSLQQLLQLLRRGCCREVYLLANATAAAPSSSSNVLLRGIIDELSLVVRESMGRDYTPVLQHIKQLHKSNSSSSNNSVGCSCNTCSSCSCLLCLMRRRGGKCESFVLISDTKTRRQPTTPSMAQKQTAGIQLQIYSFMLQTLRQHKPEELLELLQPLAAAEGDGVLSPFHSPLLLEALQHTQQQMQRMHCSNNYCKSANCGSSSSCDSSSTTTPNLKTVVLMLQQLLQRLPPPTEELHIVYECQGKEFARERVPFSWGAFSFSFSDLLAWWRGERLTEGIGSTERWKCRFCEFVSHCDMTPLTPEERQQAAQQQQQQQQQEEELLLQEAQERKERERVQGKQQEVSLKQQTQLEHKENEKQLRQQLQLENDALCLNQGKKRIEGKLVVERQSQQAAATKSLFPSSTHGSLTAALRAAASGSQLQWPFTQQGQPHQGVESTRTSPTPFVGLQGTISAHAGGTSRRTVSNVAAPSTTVTAPTVASTAARGATTALIRTRGWPVTGTANVKSPVHVLPPSQLPTKQQQKRHKQEQQQDTNMKKSVGRITDFFSSLGPSAPKIDAGGHP</sequence>
<protein>
    <submittedName>
        <fullName evidence="4">Uncharacterized protein LOC34619995</fullName>
    </submittedName>
</protein>
<evidence type="ECO:0000313" key="3">
    <source>
        <dbReference type="Proteomes" id="UP000515125"/>
    </source>
</evidence>
<dbReference type="RefSeq" id="XP_026190210.1">
    <property type="nucleotide sequence ID" value="XM_026334425.1"/>
</dbReference>
<proteinExistence type="inferred from homology"/>
<dbReference type="PANTHER" id="PTHR14464:SF4">
    <property type="entry name" value="EXONUCLEASE V"/>
    <property type="match status" value="1"/>
</dbReference>
<accession>A0A6P6RSZ0</accession>
<dbReference type="Proteomes" id="UP000515125">
    <property type="component" value="Unplaced"/>
</dbReference>
<dbReference type="Pfam" id="PF09810">
    <property type="entry name" value="Exo5"/>
    <property type="match status" value="1"/>
</dbReference>
<organism evidence="3 4">
    <name type="scientific">Cyclospora cayetanensis</name>
    <dbReference type="NCBI Taxonomy" id="88456"/>
    <lineage>
        <taxon>Eukaryota</taxon>
        <taxon>Sar</taxon>
        <taxon>Alveolata</taxon>
        <taxon>Apicomplexa</taxon>
        <taxon>Conoidasida</taxon>
        <taxon>Coccidia</taxon>
        <taxon>Eucoccidiorida</taxon>
        <taxon>Eimeriorina</taxon>
        <taxon>Eimeriidae</taxon>
        <taxon>Cyclospora</taxon>
    </lineage>
</organism>
<feature type="region of interest" description="Disordered" evidence="2">
    <location>
        <begin position="523"/>
        <end position="551"/>
    </location>
</feature>
<dbReference type="AlphaFoldDB" id="A0A6P6RSZ0"/>
<feature type="compositionally biased region" description="Basic and acidic residues" evidence="2">
    <location>
        <begin position="523"/>
        <end position="532"/>
    </location>
</feature>
<dbReference type="InterPro" id="IPR019190">
    <property type="entry name" value="EXOV"/>
</dbReference>
<dbReference type="GO" id="GO:0036297">
    <property type="term" value="P:interstrand cross-link repair"/>
    <property type="evidence" value="ECO:0007669"/>
    <property type="project" value="TreeGrafter"/>
</dbReference>
<comment type="similarity">
    <text evidence="1">Belongs to the EXO5 family.</text>
</comment>
<dbReference type="PANTHER" id="PTHR14464">
    <property type="entry name" value="EXONUCLEASE V"/>
    <property type="match status" value="1"/>
</dbReference>
<feature type="compositionally biased region" description="Polar residues" evidence="2">
    <location>
        <begin position="533"/>
        <end position="545"/>
    </location>
</feature>
<dbReference type="GO" id="GO:0045145">
    <property type="term" value="F:single-stranded DNA 5'-3' DNA exonuclease activity"/>
    <property type="evidence" value="ECO:0007669"/>
    <property type="project" value="InterPro"/>
</dbReference>
<dbReference type="GeneID" id="34619995"/>
<dbReference type="OrthoDB" id="354769at2759"/>
<evidence type="ECO:0000256" key="1">
    <source>
        <dbReference type="ARBA" id="ARBA00009797"/>
    </source>
</evidence>
<name>A0A6P6RSZ0_9EIME</name>
<reference evidence="4" key="1">
    <citation type="submission" date="2025-08" db="UniProtKB">
        <authorList>
            <consortium name="RefSeq"/>
        </authorList>
    </citation>
    <scope>IDENTIFICATION</scope>
</reference>